<dbReference type="InterPro" id="IPR017930">
    <property type="entry name" value="Myb_dom"/>
</dbReference>
<dbReference type="GO" id="GO:0000981">
    <property type="term" value="F:DNA-binding transcription factor activity, RNA polymerase II-specific"/>
    <property type="evidence" value="ECO:0007669"/>
    <property type="project" value="TreeGrafter"/>
</dbReference>
<keyword evidence="4" id="KW-1185">Reference proteome</keyword>
<dbReference type="InterPro" id="IPR050560">
    <property type="entry name" value="MYB_TF"/>
</dbReference>
<dbReference type="OrthoDB" id="2143914at2759"/>
<comment type="caution">
    <text evidence="3">The sequence shown here is derived from an EMBL/GenBank/DDBJ whole genome shotgun (WGS) entry which is preliminary data.</text>
</comment>
<dbReference type="SUPFAM" id="SSF46689">
    <property type="entry name" value="Homeodomain-like"/>
    <property type="match status" value="1"/>
</dbReference>
<dbReference type="PROSITE" id="PS51294">
    <property type="entry name" value="HTH_MYB"/>
    <property type="match status" value="2"/>
</dbReference>
<dbReference type="AlphaFoldDB" id="A0A9W7FQC1"/>
<feature type="domain" description="HTH myb-type" evidence="2">
    <location>
        <begin position="62"/>
        <end position="116"/>
    </location>
</feature>
<dbReference type="EMBL" id="BRXW01000244">
    <property type="protein sequence ID" value="GMI16150.1"/>
    <property type="molecule type" value="Genomic_DNA"/>
</dbReference>
<dbReference type="GO" id="GO:0005634">
    <property type="term" value="C:nucleus"/>
    <property type="evidence" value="ECO:0007669"/>
    <property type="project" value="TreeGrafter"/>
</dbReference>
<reference evidence="4" key="1">
    <citation type="journal article" date="2023" name="Commun. Biol.">
        <title>Genome analysis of Parmales, the sister group of diatoms, reveals the evolutionary specialization of diatoms from phago-mixotrophs to photoautotrophs.</title>
        <authorList>
            <person name="Ban H."/>
            <person name="Sato S."/>
            <person name="Yoshikawa S."/>
            <person name="Yamada K."/>
            <person name="Nakamura Y."/>
            <person name="Ichinomiya M."/>
            <person name="Sato N."/>
            <person name="Blanc-Mathieu R."/>
            <person name="Endo H."/>
            <person name="Kuwata A."/>
            <person name="Ogata H."/>
        </authorList>
    </citation>
    <scope>NUCLEOTIDE SEQUENCE [LARGE SCALE GENOMIC DNA]</scope>
    <source>
        <strain evidence="4">NIES 3700</strain>
    </source>
</reference>
<dbReference type="InterPro" id="IPR009057">
    <property type="entry name" value="Homeodomain-like_sf"/>
</dbReference>
<dbReference type="Gene3D" id="1.10.10.60">
    <property type="entry name" value="Homeodomain-like"/>
    <property type="match status" value="2"/>
</dbReference>
<accession>A0A9W7FQC1</accession>
<dbReference type="InterPro" id="IPR001005">
    <property type="entry name" value="SANT/Myb"/>
</dbReference>
<evidence type="ECO:0000313" key="4">
    <source>
        <dbReference type="Proteomes" id="UP001165122"/>
    </source>
</evidence>
<dbReference type="SMART" id="SM00717">
    <property type="entry name" value="SANT"/>
    <property type="match status" value="2"/>
</dbReference>
<dbReference type="Proteomes" id="UP001165122">
    <property type="component" value="Unassembled WGS sequence"/>
</dbReference>
<dbReference type="Pfam" id="PF00249">
    <property type="entry name" value="Myb_DNA-binding"/>
    <property type="match status" value="2"/>
</dbReference>
<feature type="domain" description="HTH myb-type" evidence="2">
    <location>
        <begin position="10"/>
        <end position="61"/>
    </location>
</feature>
<feature type="domain" description="Myb-like" evidence="1">
    <location>
        <begin position="62"/>
        <end position="112"/>
    </location>
</feature>
<dbReference type="PANTHER" id="PTHR45614">
    <property type="entry name" value="MYB PROTEIN-RELATED"/>
    <property type="match status" value="1"/>
</dbReference>
<gene>
    <name evidence="3" type="ORF">TrLO_g13756</name>
</gene>
<evidence type="ECO:0000259" key="2">
    <source>
        <dbReference type="PROSITE" id="PS51294"/>
    </source>
</evidence>
<protein>
    <submittedName>
        <fullName evidence="3">Uncharacterized protein</fullName>
    </submittedName>
</protein>
<evidence type="ECO:0000313" key="3">
    <source>
        <dbReference type="EMBL" id="GMI16150.1"/>
    </source>
</evidence>
<sequence>MVEEGAKPERRAWTSIEDESIVRLVSSLGTKKWSVVAVELSQISGITRSGKQCRTRWLNHLDPDIKKEPWTEEEEKYIYEAQQRVGNKWAEIAKLLPGRTDNAIKNHWYSTMRRNMRRLAKVTSESSSGSMRVVKDRAEGLSSVMSTLAPQDTNVLQQTYSDLTKRIAINHNSHLKRKRAKDPVGGLGLVPPKVSVVSPSMSVTSSSTVRSEHAAMLLSLFSEPGHVQVSARDISAAVMAVRMSREGSNMGVGGGERNMSKRVKV</sequence>
<feature type="domain" description="Myb-like" evidence="1">
    <location>
        <begin position="5"/>
        <end position="61"/>
    </location>
</feature>
<organism evidence="3 4">
    <name type="scientific">Triparma laevis f. longispina</name>
    <dbReference type="NCBI Taxonomy" id="1714387"/>
    <lineage>
        <taxon>Eukaryota</taxon>
        <taxon>Sar</taxon>
        <taxon>Stramenopiles</taxon>
        <taxon>Ochrophyta</taxon>
        <taxon>Bolidophyceae</taxon>
        <taxon>Parmales</taxon>
        <taxon>Triparmaceae</taxon>
        <taxon>Triparma</taxon>
    </lineage>
</organism>
<dbReference type="PROSITE" id="PS50090">
    <property type="entry name" value="MYB_LIKE"/>
    <property type="match status" value="2"/>
</dbReference>
<dbReference type="GO" id="GO:0000978">
    <property type="term" value="F:RNA polymerase II cis-regulatory region sequence-specific DNA binding"/>
    <property type="evidence" value="ECO:0007669"/>
    <property type="project" value="TreeGrafter"/>
</dbReference>
<dbReference type="CDD" id="cd00167">
    <property type="entry name" value="SANT"/>
    <property type="match status" value="2"/>
</dbReference>
<name>A0A9W7FQC1_9STRA</name>
<proteinExistence type="predicted"/>
<evidence type="ECO:0000259" key="1">
    <source>
        <dbReference type="PROSITE" id="PS50090"/>
    </source>
</evidence>
<dbReference type="PANTHER" id="PTHR45614:SF274">
    <property type="entry name" value="MYB-LIKE DNA-BINDING PROTEIN"/>
    <property type="match status" value="1"/>
</dbReference>